<evidence type="ECO:0000313" key="5">
    <source>
        <dbReference type="EMBL" id="SVD41976.1"/>
    </source>
</evidence>
<reference evidence="5" key="1">
    <citation type="submission" date="2018-05" db="EMBL/GenBank/DDBJ databases">
        <authorList>
            <person name="Lanie J.A."/>
            <person name="Ng W.-L."/>
            <person name="Kazmierczak K.M."/>
            <person name="Andrzejewski T.M."/>
            <person name="Davidsen T.M."/>
            <person name="Wayne K.J."/>
            <person name="Tettelin H."/>
            <person name="Glass J.I."/>
            <person name="Rusch D."/>
            <person name="Podicherti R."/>
            <person name="Tsui H.-C.T."/>
            <person name="Winkler M.E."/>
        </authorList>
    </citation>
    <scope>NUCLEOTIDE SEQUENCE</scope>
</reference>
<dbReference type="AlphaFoldDB" id="A0A382V5X9"/>
<dbReference type="GO" id="GO:0000049">
    <property type="term" value="F:tRNA binding"/>
    <property type="evidence" value="ECO:0007669"/>
    <property type="project" value="UniProtKB-KW"/>
</dbReference>
<dbReference type="InterPro" id="IPR035587">
    <property type="entry name" value="DUS-like_FMN-bd"/>
</dbReference>
<gene>
    <name evidence="5" type="ORF">METZ01_LOCUS394830</name>
</gene>
<keyword evidence="1" id="KW-0820">tRNA-binding</keyword>
<dbReference type="InterPro" id="IPR013785">
    <property type="entry name" value="Aldolase_TIM"/>
</dbReference>
<dbReference type="InterPro" id="IPR004653">
    <property type="entry name" value="DusA"/>
</dbReference>
<dbReference type="PANTHER" id="PTHR42907:SF1">
    <property type="entry name" value="FMN-LINKED OXIDOREDUCTASES SUPERFAMILY PROTEIN"/>
    <property type="match status" value="1"/>
</dbReference>
<organism evidence="5">
    <name type="scientific">marine metagenome</name>
    <dbReference type="NCBI Taxonomy" id="408172"/>
    <lineage>
        <taxon>unclassified sequences</taxon>
        <taxon>metagenomes</taxon>
        <taxon>ecological metagenomes</taxon>
    </lineage>
</organism>
<feature type="domain" description="DUS-like FMN-binding" evidence="4">
    <location>
        <begin position="11"/>
        <end position="61"/>
    </location>
</feature>
<name>A0A382V5X9_9ZZZZ</name>
<protein>
    <recommendedName>
        <fullName evidence="4">DUS-like FMN-binding domain-containing protein</fullName>
    </recommendedName>
</protein>
<dbReference type="PANTHER" id="PTHR42907">
    <property type="entry name" value="FMN-LINKED OXIDOREDUCTASES SUPERFAMILY PROTEIN"/>
    <property type="match status" value="1"/>
</dbReference>
<proteinExistence type="predicted"/>
<dbReference type="Gene3D" id="3.20.20.70">
    <property type="entry name" value="Aldolase class I"/>
    <property type="match status" value="1"/>
</dbReference>
<feature type="non-terminal residue" evidence="5">
    <location>
        <position position="65"/>
    </location>
</feature>
<evidence type="ECO:0000256" key="1">
    <source>
        <dbReference type="ARBA" id="ARBA00022555"/>
    </source>
</evidence>
<dbReference type="EMBL" id="UINC01149472">
    <property type="protein sequence ID" value="SVD41976.1"/>
    <property type="molecule type" value="Genomic_DNA"/>
</dbReference>
<evidence type="ECO:0000259" key="4">
    <source>
        <dbReference type="Pfam" id="PF01207"/>
    </source>
</evidence>
<accession>A0A382V5X9</accession>
<keyword evidence="3" id="KW-0694">RNA-binding</keyword>
<keyword evidence="2" id="KW-0521">NADP</keyword>
<dbReference type="Pfam" id="PF01207">
    <property type="entry name" value="Dus"/>
    <property type="match status" value="1"/>
</dbReference>
<dbReference type="GO" id="GO:0017150">
    <property type="term" value="F:tRNA dihydrouridine synthase activity"/>
    <property type="evidence" value="ECO:0007669"/>
    <property type="project" value="InterPro"/>
</dbReference>
<evidence type="ECO:0000256" key="2">
    <source>
        <dbReference type="ARBA" id="ARBA00022857"/>
    </source>
</evidence>
<dbReference type="SUPFAM" id="SSF51395">
    <property type="entry name" value="FMN-linked oxidoreductases"/>
    <property type="match status" value="1"/>
</dbReference>
<sequence>MNLETTKQISVAPMMGQTDRHFRYLVDLLAPDIKLYTPMIHADAIVHASKKFLHQENRHQKAVGI</sequence>
<evidence type="ECO:0000256" key="3">
    <source>
        <dbReference type="ARBA" id="ARBA00022884"/>
    </source>
</evidence>